<name>A0A420MCE8_FUSOX</name>
<sequence length="158" mass="17292">MTDVYLIIIVGTGVPPTNISENGSIIKLSGNKAIEGTRTTLVLVPGEVCKALYNAIPRATYNSTQQGYIFPTSTKVENLPKFKVAIGDKQFVIQPEDLAFAPTDNDNWYGRVQSRGELAFDIFSDAFLKSVYADQGNRRFRVVPKIGATQNLDPCAST</sequence>
<gene>
    <name evidence="2" type="ORF">BFJ69_g16059</name>
</gene>
<dbReference type="Gene3D" id="2.40.70.10">
    <property type="entry name" value="Acid Proteases"/>
    <property type="match status" value="1"/>
</dbReference>
<evidence type="ECO:0000313" key="3">
    <source>
        <dbReference type="Proteomes" id="UP000285084"/>
    </source>
</evidence>
<evidence type="ECO:0000313" key="2">
    <source>
        <dbReference type="EMBL" id="RKK65703.1"/>
    </source>
</evidence>
<dbReference type="Proteomes" id="UP000285084">
    <property type="component" value="Unassembled WGS sequence"/>
</dbReference>
<dbReference type="VEuPathDB" id="FungiDB:FOIG_16213"/>
<dbReference type="VEuPathDB" id="FungiDB:FOMG_08854"/>
<reference evidence="2 3" key="1">
    <citation type="journal article" date="2018" name="Sci. Rep.">
        <title>Characterisation of pathogen-specific regions and novel effector candidates in Fusarium oxysporum f. sp. cepae.</title>
        <authorList>
            <person name="Armitage A.D."/>
            <person name="Taylor A."/>
            <person name="Sobczyk M.K."/>
            <person name="Baxter L."/>
            <person name="Greenfield B.P."/>
            <person name="Bates H.J."/>
            <person name="Wilson F."/>
            <person name="Jackson A.C."/>
            <person name="Ott S."/>
            <person name="Harrison R.J."/>
            <person name="Clarkson J.P."/>
        </authorList>
    </citation>
    <scope>NUCLEOTIDE SEQUENCE [LARGE SCALE GENOMIC DNA]</scope>
    <source>
        <strain evidence="2 3">Fo_A13</strain>
    </source>
</reference>
<dbReference type="VEuPathDB" id="FungiDB:FOZG_17570"/>
<dbReference type="EMBL" id="MRCX01000377">
    <property type="protein sequence ID" value="RKK65703.1"/>
    <property type="molecule type" value="Genomic_DNA"/>
</dbReference>
<dbReference type="VEuPathDB" id="FungiDB:HZS61_007643"/>
<dbReference type="Pfam" id="PF00026">
    <property type="entry name" value="Asp"/>
    <property type="match status" value="1"/>
</dbReference>
<accession>A0A420MCE8</accession>
<dbReference type="AlphaFoldDB" id="A0A420MCE8"/>
<feature type="domain" description="Peptidase A1" evidence="1">
    <location>
        <begin position="1"/>
        <end position="149"/>
    </location>
</feature>
<dbReference type="SUPFAM" id="SSF50630">
    <property type="entry name" value="Acid proteases"/>
    <property type="match status" value="1"/>
</dbReference>
<evidence type="ECO:0000259" key="1">
    <source>
        <dbReference type="PROSITE" id="PS51767"/>
    </source>
</evidence>
<dbReference type="InterPro" id="IPR021109">
    <property type="entry name" value="Peptidase_aspartic_dom_sf"/>
</dbReference>
<proteinExistence type="predicted"/>
<dbReference type="PROSITE" id="PS51767">
    <property type="entry name" value="PEPTIDASE_A1"/>
    <property type="match status" value="1"/>
</dbReference>
<protein>
    <recommendedName>
        <fullName evidence="1">Peptidase A1 domain-containing protein</fullName>
    </recommendedName>
</protein>
<comment type="caution">
    <text evidence="2">The sequence shown here is derived from an EMBL/GenBank/DDBJ whole genome shotgun (WGS) entry which is preliminary data.</text>
</comment>
<dbReference type="VEuPathDB" id="FungiDB:FOXG_14243"/>
<dbReference type="InterPro" id="IPR033121">
    <property type="entry name" value="PEPTIDASE_A1"/>
</dbReference>
<organism evidence="2 3">
    <name type="scientific">Fusarium oxysporum</name>
    <name type="common">Fusarium vascular wilt</name>
    <dbReference type="NCBI Taxonomy" id="5507"/>
    <lineage>
        <taxon>Eukaryota</taxon>
        <taxon>Fungi</taxon>
        <taxon>Dikarya</taxon>
        <taxon>Ascomycota</taxon>
        <taxon>Pezizomycotina</taxon>
        <taxon>Sordariomycetes</taxon>
        <taxon>Hypocreomycetidae</taxon>
        <taxon>Hypocreales</taxon>
        <taxon>Nectriaceae</taxon>
        <taxon>Fusarium</taxon>
        <taxon>Fusarium oxysporum species complex</taxon>
    </lineage>
</organism>